<dbReference type="KEGG" id="nneo:PQG83_11610"/>
<dbReference type="Proteomes" id="UP001302494">
    <property type="component" value="Chromosome"/>
</dbReference>
<dbReference type="AlphaFoldDB" id="A0AA96GHS1"/>
<proteinExistence type="predicted"/>
<dbReference type="RefSeq" id="WP_312741097.1">
    <property type="nucleotide sequence ID" value="NZ_CP116968.1"/>
</dbReference>
<dbReference type="EMBL" id="CP116968">
    <property type="protein sequence ID" value="WNM60410.1"/>
    <property type="molecule type" value="Genomic_DNA"/>
</dbReference>
<evidence type="ECO:0000313" key="2">
    <source>
        <dbReference type="Proteomes" id="UP001302494"/>
    </source>
</evidence>
<gene>
    <name evidence="1" type="ORF">PQG83_11610</name>
</gene>
<sequence length="73" mass="8224">MDADTCLIGGCTEPLYAPAGTQSLCKEHFLQFVVWRRKKGGLGMFKKYCALNMEERDVIVEEWAKTTFSKSAS</sequence>
<protein>
    <submittedName>
        <fullName evidence="1">Uncharacterized protein</fullName>
    </submittedName>
</protein>
<accession>A0AA96GHS1</accession>
<keyword evidence="2" id="KW-1185">Reference proteome</keyword>
<evidence type="ECO:0000313" key="1">
    <source>
        <dbReference type="EMBL" id="WNM60410.1"/>
    </source>
</evidence>
<name>A0AA96GHS1_9BACT</name>
<organism evidence="1 2">
    <name type="scientific">Candidatus Nitrospira neomarina</name>
    <dbReference type="NCBI Taxonomy" id="3020899"/>
    <lineage>
        <taxon>Bacteria</taxon>
        <taxon>Pseudomonadati</taxon>
        <taxon>Nitrospirota</taxon>
        <taxon>Nitrospiria</taxon>
        <taxon>Nitrospirales</taxon>
        <taxon>Nitrospiraceae</taxon>
        <taxon>Nitrospira</taxon>
    </lineage>
</organism>
<reference evidence="1 2" key="1">
    <citation type="submission" date="2023-01" db="EMBL/GenBank/DDBJ databases">
        <title>Cultivation and genomic characterization of new, ubiquitous marine nitrite-oxidizing bacteria from the Nitrospirales.</title>
        <authorList>
            <person name="Mueller A.J."/>
            <person name="Daebeler A."/>
            <person name="Herbold C.W."/>
            <person name="Kirkegaard R.H."/>
            <person name="Daims H."/>
        </authorList>
    </citation>
    <scope>NUCLEOTIDE SEQUENCE [LARGE SCALE GENOMIC DNA]</scope>
    <source>
        <strain evidence="1 2">DK</strain>
    </source>
</reference>